<dbReference type="AlphaFoldDB" id="A0A1F5VTR3"/>
<feature type="transmembrane region" description="Helical" evidence="1">
    <location>
        <begin position="217"/>
        <end position="235"/>
    </location>
</feature>
<keyword evidence="1" id="KW-1133">Transmembrane helix</keyword>
<dbReference type="STRING" id="1817863.A2Y62_10665"/>
<dbReference type="Proteomes" id="UP000178943">
    <property type="component" value="Unassembled WGS sequence"/>
</dbReference>
<keyword evidence="1" id="KW-0472">Membrane</keyword>
<evidence type="ECO:0000259" key="2">
    <source>
        <dbReference type="Pfam" id="PF07786"/>
    </source>
</evidence>
<evidence type="ECO:0000313" key="4">
    <source>
        <dbReference type="Proteomes" id="UP000178943"/>
    </source>
</evidence>
<feature type="transmembrane region" description="Helical" evidence="1">
    <location>
        <begin position="175"/>
        <end position="197"/>
    </location>
</feature>
<gene>
    <name evidence="3" type="ORF">A2Y62_10665</name>
</gene>
<keyword evidence="1" id="KW-0812">Transmembrane</keyword>
<feature type="transmembrane region" description="Helical" evidence="1">
    <location>
        <begin position="293"/>
        <end position="314"/>
    </location>
</feature>
<feature type="transmembrane region" description="Helical" evidence="1">
    <location>
        <begin position="80"/>
        <end position="102"/>
    </location>
</feature>
<reference evidence="3 4" key="1">
    <citation type="journal article" date="2016" name="Nat. Commun.">
        <title>Thousands of microbial genomes shed light on interconnected biogeochemical processes in an aquifer system.</title>
        <authorList>
            <person name="Anantharaman K."/>
            <person name="Brown C.T."/>
            <person name="Hug L.A."/>
            <person name="Sharon I."/>
            <person name="Castelle C.J."/>
            <person name="Probst A.J."/>
            <person name="Thomas B.C."/>
            <person name="Singh A."/>
            <person name="Wilkins M.J."/>
            <person name="Karaoz U."/>
            <person name="Brodie E.L."/>
            <person name="Williams K.H."/>
            <person name="Hubbard S.S."/>
            <person name="Banfield J.F."/>
        </authorList>
    </citation>
    <scope>NUCLEOTIDE SEQUENCE [LARGE SCALE GENOMIC DNA]</scope>
</reference>
<feature type="transmembrane region" description="Helical" evidence="1">
    <location>
        <begin position="326"/>
        <end position="351"/>
    </location>
</feature>
<protein>
    <recommendedName>
        <fullName evidence="2">Heparan-alpha-glucosaminide N-acetyltransferase catalytic domain-containing protein</fullName>
    </recommendedName>
</protein>
<feature type="transmembrane region" description="Helical" evidence="1">
    <location>
        <begin position="108"/>
        <end position="126"/>
    </location>
</feature>
<proteinExistence type="predicted"/>
<dbReference type="EMBL" id="MFGW01000083">
    <property type="protein sequence ID" value="OGF66836.1"/>
    <property type="molecule type" value="Genomic_DNA"/>
</dbReference>
<dbReference type="Pfam" id="PF07786">
    <property type="entry name" value="HGSNAT_cat"/>
    <property type="match status" value="1"/>
</dbReference>
<feature type="transmembrane region" description="Helical" evidence="1">
    <location>
        <begin position="263"/>
        <end position="281"/>
    </location>
</feature>
<dbReference type="InterPro" id="IPR012429">
    <property type="entry name" value="HGSNAT_cat"/>
</dbReference>
<feature type="transmembrane region" description="Helical" evidence="1">
    <location>
        <begin position="133"/>
        <end position="155"/>
    </location>
</feature>
<evidence type="ECO:0000256" key="1">
    <source>
        <dbReference type="SAM" id="Phobius"/>
    </source>
</evidence>
<dbReference type="PANTHER" id="PTHR40407:SF1">
    <property type="entry name" value="HEPARAN-ALPHA-GLUCOSAMINIDE N-ACETYLTRANSFERASE CATALYTIC DOMAIN-CONTAINING PROTEIN"/>
    <property type="match status" value="1"/>
</dbReference>
<comment type="caution">
    <text evidence="3">The sequence shown here is derived from an EMBL/GenBank/DDBJ whole genome shotgun (WGS) entry which is preliminary data.</text>
</comment>
<sequence>MRGIVMVLMAIDHASGAFNKDRLFTDAFFLYQPGMSLPVLQFFTRWITHICAPTFLFLAGTAVALSLERRMRVGESNASIDCYLLTRGLIIALIDPIFISWFWGEGSIVFQVLFAIGMSLVLMIPLRRARTAWLLGASLGFFLIHEFLAGIMFSLGKSHPVAAVIGALLIHGGKFPRLIIAYPVIPWLAMMILGYVFGKKLMHIRDSQSPWWTPEKVLLIGGTVSLLIFGIVRGLNSYGNMLLYRVNGSLIQWLHVSKYPPSLSFTALELGLMGIILSLLFRLQVKASKPVWFWNPILVFGQTAFFFYILHIALLEISARILNLHMSMGLVTTYIATIAVLVVLYPCCFWYRRYKTGHPSGWARYL</sequence>
<organism evidence="3 4">
    <name type="scientific">Candidatus Fischerbacteria bacterium RBG_13_37_8</name>
    <dbReference type="NCBI Taxonomy" id="1817863"/>
    <lineage>
        <taxon>Bacteria</taxon>
        <taxon>Candidatus Fischeribacteriota</taxon>
    </lineage>
</organism>
<evidence type="ECO:0000313" key="3">
    <source>
        <dbReference type="EMBL" id="OGF66836.1"/>
    </source>
</evidence>
<name>A0A1F5VTR3_9BACT</name>
<dbReference type="PANTHER" id="PTHR40407">
    <property type="entry name" value="MEMBRANE PROTEIN-LIKE PROTEIN"/>
    <property type="match status" value="1"/>
</dbReference>
<accession>A0A1F5VTR3</accession>
<feature type="domain" description="Heparan-alpha-glucosaminide N-acetyltransferase catalytic" evidence="2">
    <location>
        <begin position="1"/>
        <end position="229"/>
    </location>
</feature>
<feature type="transmembrane region" description="Helical" evidence="1">
    <location>
        <begin position="46"/>
        <end position="68"/>
    </location>
</feature>